<dbReference type="PANTHER" id="PTHR43038:SF3">
    <property type="entry name" value="ABC TRANSPORTER G FAMILY MEMBER 20 ISOFORM X1"/>
    <property type="match status" value="1"/>
</dbReference>
<keyword evidence="1" id="KW-0547">Nucleotide-binding</keyword>
<dbReference type="GO" id="GO:0005524">
    <property type="term" value="F:ATP binding"/>
    <property type="evidence" value="ECO:0007669"/>
    <property type="project" value="UniProtKB-KW"/>
</dbReference>
<evidence type="ECO:0000313" key="5">
    <source>
        <dbReference type="Proteomes" id="UP000050277"/>
    </source>
</evidence>
<dbReference type="OrthoDB" id="9767778at2"/>
<keyword evidence="5" id="KW-1185">Reference proteome</keyword>
<reference evidence="4 5" key="1">
    <citation type="submission" date="2015-07" db="EMBL/GenBank/DDBJ databases">
        <title>Whole genome sequence of Herpetosiphon geysericola DSM 7119.</title>
        <authorList>
            <person name="Hemp J."/>
            <person name="Ward L.M."/>
            <person name="Pace L.A."/>
            <person name="Fischer W.W."/>
        </authorList>
    </citation>
    <scope>NUCLEOTIDE SEQUENCE [LARGE SCALE GENOMIC DNA]</scope>
    <source>
        <strain evidence="4 5">DSM 7119</strain>
    </source>
</reference>
<dbReference type="InterPro" id="IPR003593">
    <property type="entry name" value="AAA+_ATPase"/>
</dbReference>
<dbReference type="AlphaFoldDB" id="A0A0P6Z0X8"/>
<evidence type="ECO:0000259" key="3">
    <source>
        <dbReference type="PROSITE" id="PS50893"/>
    </source>
</evidence>
<dbReference type="EMBL" id="LGKP01000011">
    <property type="protein sequence ID" value="KPL90590.1"/>
    <property type="molecule type" value="Genomic_DNA"/>
</dbReference>
<evidence type="ECO:0000313" key="4">
    <source>
        <dbReference type="EMBL" id="KPL90590.1"/>
    </source>
</evidence>
<dbReference type="InterPro" id="IPR017871">
    <property type="entry name" value="ABC_transporter-like_CS"/>
</dbReference>
<evidence type="ECO:0000256" key="2">
    <source>
        <dbReference type="ARBA" id="ARBA00022840"/>
    </source>
</evidence>
<feature type="domain" description="ABC transporter" evidence="3">
    <location>
        <begin position="4"/>
        <end position="231"/>
    </location>
</feature>
<gene>
    <name evidence="4" type="ORF">SE18_05810</name>
</gene>
<accession>A0A0P6Z0X8</accession>
<dbReference type="GO" id="GO:0016887">
    <property type="term" value="F:ATP hydrolysis activity"/>
    <property type="evidence" value="ECO:0007669"/>
    <property type="project" value="InterPro"/>
</dbReference>
<sequence>MNAVEVRGLTKRYGNVHALQGIDLSVPEGMIFGLLGANGAGKSTLIKALVGALKPNSGEWQVLGLNPLRDQAKLRALIGYMPQGVALYEDLSARENLRFFGSAHGVPELEQRIQAALEFTELTSRAEHAVYGFSGGMKKRVSLACALLHQPRMLFLDEPTAAVDPHLKVRSWQLFRELANAGTTLFISTHLMDEALLCDRLAIQQAGKILIVDTPQAILEHGQTQLTIEQAGQTNTQQIASTPSALAECLRGYGLNPAVQAIALQPDSLETIVLRMLQKSEVAK</sequence>
<dbReference type="PROSITE" id="PS00211">
    <property type="entry name" value="ABC_TRANSPORTER_1"/>
    <property type="match status" value="1"/>
</dbReference>
<dbReference type="Gene3D" id="3.40.50.300">
    <property type="entry name" value="P-loop containing nucleotide triphosphate hydrolases"/>
    <property type="match status" value="1"/>
</dbReference>
<evidence type="ECO:0000256" key="1">
    <source>
        <dbReference type="ARBA" id="ARBA00022741"/>
    </source>
</evidence>
<organism evidence="4 5">
    <name type="scientific">Herpetosiphon geysericola</name>
    <dbReference type="NCBI Taxonomy" id="70996"/>
    <lineage>
        <taxon>Bacteria</taxon>
        <taxon>Bacillati</taxon>
        <taxon>Chloroflexota</taxon>
        <taxon>Chloroflexia</taxon>
        <taxon>Herpetosiphonales</taxon>
        <taxon>Herpetosiphonaceae</taxon>
        <taxon>Herpetosiphon</taxon>
    </lineage>
</organism>
<dbReference type="RefSeq" id="WP_054533485.1">
    <property type="nucleotide sequence ID" value="NZ_LGKP01000011.1"/>
</dbReference>
<name>A0A0P6Z0X8_9CHLR</name>
<dbReference type="InterPro" id="IPR027417">
    <property type="entry name" value="P-loop_NTPase"/>
</dbReference>
<protein>
    <submittedName>
        <fullName evidence="4">ABC transporter</fullName>
    </submittedName>
</protein>
<dbReference type="SUPFAM" id="SSF52540">
    <property type="entry name" value="P-loop containing nucleoside triphosphate hydrolases"/>
    <property type="match status" value="1"/>
</dbReference>
<proteinExistence type="predicted"/>
<dbReference type="STRING" id="70996.SE18_05810"/>
<comment type="caution">
    <text evidence="4">The sequence shown here is derived from an EMBL/GenBank/DDBJ whole genome shotgun (WGS) entry which is preliminary data.</text>
</comment>
<dbReference type="CDD" id="cd03230">
    <property type="entry name" value="ABC_DR_subfamily_A"/>
    <property type="match status" value="1"/>
</dbReference>
<dbReference type="Pfam" id="PF00005">
    <property type="entry name" value="ABC_tran"/>
    <property type="match status" value="1"/>
</dbReference>
<dbReference type="Proteomes" id="UP000050277">
    <property type="component" value="Unassembled WGS sequence"/>
</dbReference>
<dbReference type="PANTHER" id="PTHR43038">
    <property type="entry name" value="ATP-BINDING CASSETTE, SUB-FAMILY H, MEMBER 1"/>
    <property type="match status" value="1"/>
</dbReference>
<dbReference type="SMART" id="SM00382">
    <property type="entry name" value="AAA"/>
    <property type="match status" value="1"/>
</dbReference>
<keyword evidence="2" id="KW-0067">ATP-binding</keyword>
<dbReference type="InterPro" id="IPR003439">
    <property type="entry name" value="ABC_transporter-like_ATP-bd"/>
</dbReference>
<dbReference type="PROSITE" id="PS50893">
    <property type="entry name" value="ABC_TRANSPORTER_2"/>
    <property type="match status" value="1"/>
</dbReference>